<feature type="compositionally biased region" description="Polar residues" evidence="1">
    <location>
        <begin position="73"/>
        <end position="88"/>
    </location>
</feature>
<proteinExistence type="predicted"/>
<dbReference type="EMBL" id="JANBVN010000021">
    <property type="protein sequence ID" value="KAJ9161511.1"/>
    <property type="molecule type" value="Genomic_DNA"/>
</dbReference>
<protein>
    <submittedName>
        <fullName evidence="2">Uncharacterized protein</fullName>
    </submittedName>
</protein>
<feature type="compositionally biased region" description="Basic and acidic residues" evidence="1">
    <location>
        <begin position="245"/>
        <end position="254"/>
    </location>
</feature>
<feature type="compositionally biased region" description="Polar residues" evidence="1">
    <location>
        <begin position="178"/>
        <end position="192"/>
    </location>
</feature>
<evidence type="ECO:0000256" key="1">
    <source>
        <dbReference type="SAM" id="MobiDB-lite"/>
    </source>
</evidence>
<evidence type="ECO:0000313" key="3">
    <source>
        <dbReference type="Proteomes" id="UP001174691"/>
    </source>
</evidence>
<dbReference type="AlphaFoldDB" id="A0AA38W2K6"/>
<feature type="region of interest" description="Disordered" evidence="1">
    <location>
        <begin position="1"/>
        <end position="254"/>
    </location>
</feature>
<feature type="compositionally biased region" description="Gly residues" evidence="1">
    <location>
        <begin position="205"/>
        <end position="217"/>
    </location>
</feature>
<name>A0AA38W2K6_9PEZI</name>
<feature type="compositionally biased region" description="Low complexity" evidence="1">
    <location>
        <begin position="99"/>
        <end position="112"/>
    </location>
</feature>
<dbReference type="Proteomes" id="UP001174691">
    <property type="component" value="Unassembled WGS sequence"/>
</dbReference>
<accession>A0AA38W2K6</accession>
<dbReference type="PRINTS" id="PR01217">
    <property type="entry name" value="PRICHEXTENSN"/>
</dbReference>
<gene>
    <name evidence="2" type="ORF">NKR19_g2196</name>
</gene>
<organism evidence="2 3">
    <name type="scientific">Coniochaeta hoffmannii</name>
    <dbReference type="NCBI Taxonomy" id="91930"/>
    <lineage>
        <taxon>Eukaryota</taxon>
        <taxon>Fungi</taxon>
        <taxon>Dikarya</taxon>
        <taxon>Ascomycota</taxon>
        <taxon>Pezizomycotina</taxon>
        <taxon>Sordariomycetes</taxon>
        <taxon>Sordariomycetidae</taxon>
        <taxon>Coniochaetales</taxon>
        <taxon>Coniochaetaceae</taxon>
        <taxon>Coniochaeta</taxon>
    </lineage>
</organism>
<keyword evidence="3" id="KW-1185">Reference proteome</keyword>
<evidence type="ECO:0000313" key="2">
    <source>
        <dbReference type="EMBL" id="KAJ9161511.1"/>
    </source>
</evidence>
<sequence length="254" mass="25560">MPPIPIYTKSPINAAKADGVTPQTAEASENKVEKQQPPTTTATSAQQQSGGYPAAQPGAVPPLPAVTPAPATSQQYAPIQPTPTTSLGYQGPPPPQPGAAPVAPGAASQTPASAPPPATGTQPARLPGQGPPPATSTYPPQMSVPPPTVAHAQRGTSSTAFAVPYGAGQADPSHPPGYQQNINADQFTSSQREGYHTAMHSSSGWGAGGEGGGGGDGGEGEEGVWGAARKWAQAAGDKLSAAESEVWRRINKKE</sequence>
<comment type="caution">
    <text evidence="2">The sequence shown here is derived from an EMBL/GenBank/DDBJ whole genome shotgun (WGS) entry which is preliminary data.</text>
</comment>
<feature type="compositionally biased region" description="Low complexity" evidence="1">
    <location>
        <begin position="35"/>
        <end position="49"/>
    </location>
</feature>
<reference evidence="2" key="1">
    <citation type="submission" date="2022-07" db="EMBL/GenBank/DDBJ databases">
        <title>Fungi with potential for degradation of polypropylene.</title>
        <authorList>
            <person name="Gostincar C."/>
        </authorList>
    </citation>
    <scope>NUCLEOTIDE SEQUENCE</scope>
    <source>
        <strain evidence="2">EXF-13287</strain>
    </source>
</reference>